<accession>X1M1F2</accession>
<sequence>MPKKQTLAVQLIVRNEEKRYLKQVLESIEEYASQTVNLKIIILDDASTDKTPELCQGFPNVILKRRTGKPLWPIDESKLRTELWEMVRESKPDWVLMQDADELFDKSLKERLPELR</sequence>
<dbReference type="AlphaFoldDB" id="X1M1F2"/>
<evidence type="ECO:0000313" key="2">
    <source>
        <dbReference type="EMBL" id="GAI11901.1"/>
    </source>
</evidence>
<dbReference type="PANTHER" id="PTHR43630">
    <property type="entry name" value="POLY-BETA-1,6-N-ACETYL-D-GLUCOSAMINE SYNTHASE"/>
    <property type="match status" value="1"/>
</dbReference>
<proteinExistence type="predicted"/>
<organism evidence="2">
    <name type="scientific">marine sediment metagenome</name>
    <dbReference type="NCBI Taxonomy" id="412755"/>
    <lineage>
        <taxon>unclassified sequences</taxon>
        <taxon>metagenomes</taxon>
        <taxon>ecological metagenomes</taxon>
    </lineage>
</organism>
<dbReference type="SUPFAM" id="SSF53448">
    <property type="entry name" value="Nucleotide-diphospho-sugar transferases"/>
    <property type="match status" value="1"/>
</dbReference>
<comment type="caution">
    <text evidence="2">The sequence shown here is derived from an EMBL/GenBank/DDBJ whole genome shotgun (WGS) entry which is preliminary data.</text>
</comment>
<gene>
    <name evidence="2" type="ORF">S06H3_15684</name>
</gene>
<dbReference type="PANTHER" id="PTHR43630:SF2">
    <property type="entry name" value="GLYCOSYLTRANSFERASE"/>
    <property type="match status" value="1"/>
</dbReference>
<dbReference type="Gene3D" id="3.90.550.10">
    <property type="entry name" value="Spore Coat Polysaccharide Biosynthesis Protein SpsA, Chain A"/>
    <property type="match status" value="1"/>
</dbReference>
<name>X1M1F2_9ZZZZ</name>
<dbReference type="InterPro" id="IPR001173">
    <property type="entry name" value="Glyco_trans_2-like"/>
</dbReference>
<protein>
    <recommendedName>
        <fullName evidence="1">Glycosyltransferase 2-like domain-containing protein</fullName>
    </recommendedName>
</protein>
<evidence type="ECO:0000259" key="1">
    <source>
        <dbReference type="Pfam" id="PF00535"/>
    </source>
</evidence>
<reference evidence="2" key="1">
    <citation type="journal article" date="2014" name="Front. Microbiol.">
        <title>High frequency of phylogenetically diverse reductive dehalogenase-homologous genes in deep subseafloor sedimentary metagenomes.</title>
        <authorList>
            <person name="Kawai M."/>
            <person name="Futagami T."/>
            <person name="Toyoda A."/>
            <person name="Takaki Y."/>
            <person name="Nishi S."/>
            <person name="Hori S."/>
            <person name="Arai W."/>
            <person name="Tsubouchi T."/>
            <person name="Morono Y."/>
            <person name="Uchiyama I."/>
            <person name="Ito T."/>
            <person name="Fujiyama A."/>
            <person name="Inagaki F."/>
            <person name="Takami H."/>
        </authorList>
    </citation>
    <scope>NUCLEOTIDE SEQUENCE</scope>
    <source>
        <strain evidence="2">Expedition CK06-06</strain>
    </source>
</reference>
<feature type="domain" description="Glycosyltransferase 2-like" evidence="1">
    <location>
        <begin position="12"/>
        <end position="112"/>
    </location>
</feature>
<dbReference type="EMBL" id="BARV01007726">
    <property type="protein sequence ID" value="GAI11901.1"/>
    <property type="molecule type" value="Genomic_DNA"/>
</dbReference>
<dbReference type="Pfam" id="PF00535">
    <property type="entry name" value="Glycos_transf_2"/>
    <property type="match status" value="1"/>
</dbReference>
<dbReference type="InterPro" id="IPR029044">
    <property type="entry name" value="Nucleotide-diphossugar_trans"/>
</dbReference>